<reference evidence="2" key="1">
    <citation type="submission" date="2021-01" db="EMBL/GenBank/DDBJ databases">
        <title>Whole genome shotgun sequence of Planobispora takensis NBRC 109077.</title>
        <authorList>
            <person name="Komaki H."/>
            <person name="Tamura T."/>
        </authorList>
    </citation>
    <scope>NUCLEOTIDE SEQUENCE</scope>
    <source>
        <strain evidence="2">NBRC 109077</strain>
    </source>
</reference>
<sequence length="65" mass="7197">MPAHKQEHIAEAVGTSARAIQYAFRRHHDTTPTGYLARVRLERAHRELQAVDPSAGTTVAAIAHR</sequence>
<evidence type="ECO:0000313" key="2">
    <source>
        <dbReference type="EMBL" id="GII04215.1"/>
    </source>
</evidence>
<dbReference type="InterPro" id="IPR018060">
    <property type="entry name" value="HTH_AraC"/>
</dbReference>
<dbReference type="Pfam" id="PF12833">
    <property type="entry name" value="HTH_18"/>
    <property type="match status" value="1"/>
</dbReference>
<dbReference type="PROSITE" id="PS01124">
    <property type="entry name" value="HTH_ARAC_FAMILY_2"/>
    <property type="match status" value="1"/>
</dbReference>
<dbReference type="GO" id="GO:0043565">
    <property type="term" value="F:sequence-specific DNA binding"/>
    <property type="evidence" value="ECO:0007669"/>
    <property type="project" value="InterPro"/>
</dbReference>
<organism evidence="2 3">
    <name type="scientific">Planobispora takensis</name>
    <dbReference type="NCBI Taxonomy" id="1367882"/>
    <lineage>
        <taxon>Bacteria</taxon>
        <taxon>Bacillati</taxon>
        <taxon>Actinomycetota</taxon>
        <taxon>Actinomycetes</taxon>
        <taxon>Streptosporangiales</taxon>
        <taxon>Streptosporangiaceae</taxon>
        <taxon>Planobispora</taxon>
    </lineage>
</organism>
<evidence type="ECO:0000259" key="1">
    <source>
        <dbReference type="PROSITE" id="PS01124"/>
    </source>
</evidence>
<dbReference type="EMBL" id="BOOK01000047">
    <property type="protein sequence ID" value="GII04215.1"/>
    <property type="molecule type" value="Genomic_DNA"/>
</dbReference>
<name>A0A8J3T509_9ACTN</name>
<proteinExistence type="predicted"/>
<dbReference type="Proteomes" id="UP000634476">
    <property type="component" value="Unassembled WGS sequence"/>
</dbReference>
<dbReference type="AlphaFoldDB" id="A0A8J3T509"/>
<gene>
    <name evidence="2" type="ORF">Pta02_62230</name>
</gene>
<dbReference type="GO" id="GO:0003700">
    <property type="term" value="F:DNA-binding transcription factor activity"/>
    <property type="evidence" value="ECO:0007669"/>
    <property type="project" value="InterPro"/>
</dbReference>
<accession>A0A8J3T509</accession>
<comment type="caution">
    <text evidence="2">The sequence shown here is derived from an EMBL/GenBank/DDBJ whole genome shotgun (WGS) entry which is preliminary data.</text>
</comment>
<dbReference type="RefSeq" id="WP_203878476.1">
    <property type="nucleotide sequence ID" value="NZ_BOOK01000047.1"/>
</dbReference>
<keyword evidence="3" id="KW-1185">Reference proteome</keyword>
<evidence type="ECO:0000313" key="3">
    <source>
        <dbReference type="Proteomes" id="UP000634476"/>
    </source>
</evidence>
<feature type="domain" description="HTH araC/xylS-type" evidence="1">
    <location>
        <begin position="1"/>
        <end position="65"/>
    </location>
</feature>
<dbReference type="Gene3D" id="1.10.10.60">
    <property type="entry name" value="Homeodomain-like"/>
    <property type="match status" value="1"/>
</dbReference>
<protein>
    <recommendedName>
        <fullName evidence="1">HTH araC/xylS-type domain-containing protein</fullName>
    </recommendedName>
</protein>